<gene>
    <name evidence="2" type="ORF">QBC35DRAFT_62181</name>
</gene>
<feature type="domain" description="HD/PDEase" evidence="1">
    <location>
        <begin position="29"/>
        <end position="160"/>
    </location>
</feature>
<keyword evidence="3" id="KW-1185">Reference proteome</keyword>
<evidence type="ECO:0000313" key="3">
    <source>
        <dbReference type="Proteomes" id="UP001302126"/>
    </source>
</evidence>
<dbReference type="PANTHER" id="PTHR33594">
    <property type="entry name" value="SUPERFAMILY HYDROLASE, PUTATIVE (AFU_ORTHOLOGUE AFUA_1G03035)-RELATED"/>
    <property type="match status" value="1"/>
</dbReference>
<dbReference type="SMART" id="SM00471">
    <property type="entry name" value="HDc"/>
    <property type="match status" value="1"/>
</dbReference>
<comment type="caution">
    <text evidence="2">The sequence shown here is derived from an EMBL/GenBank/DDBJ whole genome shotgun (WGS) entry which is preliminary data.</text>
</comment>
<dbReference type="Gene3D" id="1.10.3210.50">
    <property type="match status" value="1"/>
</dbReference>
<dbReference type="SUPFAM" id="SSF109604">
    <property type="entry name" value="HD-domain/PDEase-like"/>
    <property type="match status" value="1"/>
</dbReference>
<reference evidence="2" key="2">
    <citation type="submission" date="2023-05" db="EMBL/GenBank/DDBJ databases">
        <authorList>
            <consortium name="Lawrence Berkeley National Laboratory"/>
            <person name="Steindorff A."/>
            <person name="Hensen N."/>
            <person name="Bonometti L."/>
            <person name="Westerberg I."/>
            <person name="Brannstrom I.O."/>
            <person name="Guillou S."/>
            <person name="Cros-Aarteil S."/>
            <person name="Calhoun S."/>
            <person name="Haridas S."/>
            <person name="Kuo A."/>
            <person name="Mondo S."/>
            <person name="Pangilinan J."/>
            <person name="Riley R."/>
            <person name="Labutti K."/>
            <person name="Andreopoulos B."/>
            <person name="Lipzen A."/>
            <person name="Chen C."/>
            <person name="Yanf M."/>
            <person name="Daum C."/>
            <person name="Ng V."/>
            <person name="Clum A."/>
            <person name="Ohm R."/>
            <person name="Martin F."/>
            <person name="Silar P."/>
            <person name="Natvig D."/>
            <person name="Lalanne C."/>
            <person name="Gautier V."/>
            <person name="Ament-Velasquez S.L."/>
            <person name="Kruys A."/>
            <person name="Hutchinson M.I."/>
            <person name="Powell A.J."/>
            <person name="Barry K."/>
            <person name="Miller A.N."/>
            <person name="Grigoriev I.V."/>
            <person name="Debuchy R."/>
            <person name="Gladieux P."/>
            <person name="Thoren M.H."/>
            <person name="Johannesson H."/>
        </authorList>
    </citation>
    <scope>NUCLEOTIDE SEQUENCE</scope>
    <source>
        <strain evidence="2">PSN309</strain>
    </source>
</reference>
<accession>A0AAN7AMA2</accession>
<reference evidence="2" key="1">
    <citation type="journal article" date="2023" name="Mol. Phylogenet. Evol.">
        <title>Genome-scale phylogeny and comparative genomics of the fungal order Sordariales.</title>
        <authorList>
            <person name="Hensen N."/>
            <person name="Bonometti L."/>
            <person name="Westerberg I."/>
            <person name="Brannstrom I.O."/>
            <person name="Guillou S."/>
            <person name="Cros-Aarteil S."/>
            <person name="Calhoun S."/>
            <person name="Haridas S."/>
            <person name="Kuo A."/>
            <person name="Mondo S."/>
            <person name="Pangilinan J."/>
            <person name="Riley R."/>
            <person name="LaButti K."/>
            <person name="Andreopoulos B."/>
            <person name="Lipzen A."/>
            <person name="Chen C."/>
            <person name="Yan M."/>
            <person name="Daum C."/>
            <person name="Ng V."/>
            <person name="Clum A."/>
            <person name="Steindorff A."/>
            <person name="Ohm R.A."/>
            <person name="Martin F."/>
            <person name="Silar P."/>
            <person name="Natvig D.O."/>
            <person name="Lalanne C."/>
            <person name="Gautier V."/>
            <person name="Ament-Velasquez S.L."/>
            <person name="Kruys A."/>
            <person name="Hutchinson M.I."/>
            <person name="Powell A.J."/>
            <person name="Barry K."/>
            <person name="Miller A.N."/>
            <person name="Grigoriev I.V."/>
            <person name="Debuchy R."/>
            <person name="Gladieux P."/>
            <person name="Hiltunen Thoren M."/>
            <person name="Johannesson H."/>
        </authorList>
    </citation>
    <scope>NUCLEOTIDE SEQUENCE</scope>
    <source>
        <strain evidence="2">PSN309</strain>
    </source>
</reference>
<dbReference type="AlphaFoldDB" id="A0AAN7AMA2"/>
<dbReference type="Pfam" id="PF01966">
    <property type="entry name" value="HD"/>
    <property type="match status" value="1"/>
</dbReference>
<protein>
    <recommendedName>
        <fullName evidence="1">HD/PDEase domain-containing protein</fullName>
    </recommendedName>
</protein>
<dbReference type="InterPro" id="IPR003607">
    <property type="entry name" value="HD/PDEase_dom"/>
</dbReference>
<organism evidence="2 3">
    <name type="scientific">Podospora australis</name>
    <dbReference type="NCBI Taxonomy" id="1536484"/>
    <lineage>
        <taxon>Eukaryota</taxon>
        <taxon>Fungi</taxon>
        <taxon>Dikarya</taxon>
        <taxon>Ascomycota</taxon>
        <taxon>Pezizomycotina</taxon>
        <taxon>Sordariomycetes</taxon>
        <taxon>Sordariomycetidae</taxon>
        <taxon>Sordariales</taxon>
        <taxon>Podosporaceae</taxon>
        <taxon>Podospora</taxon>
    </lineage>
</organism>
<dbReference type="CDD" id="cd00077">
    <property type="entry name" value="HDc"/>
    <property type="match status" value="1"/>
</dbReference>
<proteinExistence type="predicted"/>
<dbReference type="EMBL" id="MU864364">
    <property type="protein sequence ID" value="KAK4190645.1"/>
    <property type="molecule type" value="Genomic_DNA"/>
</dbReference>
<name>A0AAN7AMA2_9PEZI</name>
<evidence type="ECO:0000259" key="1">
    <source>
        <dbReference type="SMART" id="SM00471"/>
    </source>
</evidence>
<sequence>MATTIETLKSDPLVASVTAYATAYMQNYDSSHDWAHIQRVVGLAHHLYEKAPNKDSLDLRTIHLAALLHDVGDRKYIKPTEDPTNIISSLLLSFSSSTSPVTPEFASKIQKICQGVSFSSEVKNGTDHVLSLISEHPELAIVQDADRLDAIGGVGIARMFTFGGAKKARSLQASVDHIDEKLIKLGGMMKTEEGKRLARERTRRLEVLKGWWDEETAFAKGVEGVWGE</sequence>
<dbReference type="Proteomes" id="UP001302126">
    <property type="component" value="Unassembled WGS sequence"/>
</dbReference>
<dbReference type="PANTHER" id="PTHR33594:SF1">
    <property type="entry name" value="HD_PDEASE DOMAIN-CONTAINING PROTEIN"/>
    <property type="match status" value="1"/>
</dbReference>
<evidence type="ECO:0000313" key="2">
    <source>
        <dbReference type="EMBL" id="KAK4190645.1"/>
    </source>
</evidence>
<dbReference type="InterPro" id="IPR006674">
    <property type="entry name" value="HD_domain"/>
</dbReference>